<reference evidence="1" key="1">
    <citation type="submission" date="2022-11" db="EMBL/GenBank/DDBJ databases">
        <authorList>
            <person name="Morgan W.R."/>
            <person name="Tartar A."/>
        </authorList>
    </citation>
    <scope>NUCLEOTIDE SEQUENCE</scope>
    <source>
        <strain evidence="1">ARSEF 373</strain>
    </source>
</reference>
<accession>A0AAV2YB02</accession>
<sequence>MEDYAARIAGVQNGPVEAAPTAHLLPYERVLSDEACQKVRQAEKRLSRVRDLVHFWVRDARRFPHGQESAVYAKLMLYCVENAANQPCGQGHISRSRLTLRRQSQKYGMIEEKYSELSQYDPSQHGGLHLLYQDRVLDDQQQFSEYLESSNRPTGNKWAKPFVGIIWVVPFRVMRKHAVQWGS</sequence>
<comment type="caution">
    <text evidence="1">The sequence shown here is derived from an EMBL/GenBank/DDBJ whole genome shotgun (WGS) entry which is preliminary data.</text>
</comment>
<dbReference type="Proteomes" id="UP001146120">
    <property type="component" value="Unassembled WGS sequence"/>
</dbReference>
<reference evidence="1" key="2">
    <citation type="journal article" date="2023" name="Microbiol Resour">
        <title>Decontamination and Annotation of the Draft Genome Sequence of the Oomycete Lagenidium giganteum ARSEF 373.</title>
        <authorList>
            <person name="Morgan W.R."/>
            <person name="Tartar A."/>
        </authorList>
    </citation>
    <scope>NUCLEOTIDE SEQUENCE</scope>
    <source>
        <strain evidence="1">ARSEF 373</strain>
    </source>
</reference>
<proteinExistence type="predicted"/>
<evidence type="ECO:0000313" key="2">
    <source>
        <dbReference type="Proteomes" id="UP001146120"/>
    </source>
</evidence>
<evidence type="ECO:0000313" key="1">
    <source>
        <dbReference type="EMBL" id="DAZ92707.1"/>
    </source>
</evidence>
<organism evidence="1 2">
    <name type="scientific">Lagenidium giganteum</name>
    <dbReference type="NCBI Taxonomy" id="4803"/>
    <lineage>
        <taxon>Eukaryota</taxon>
        <taxon>Sar</taxon>
        <taxon>Stramenopiles</taxon>
        <taxon>Oomycota</taxon>
        <taxon>Peronosporomycetes</taxon>
        <taxon>Pythiales</taxon>
        <taxon>Pythiaceae</taxon>
    </lineage>
</organism>
<gene>
    <name evidence="1" type="ORF">N0F65_012832</name>
</gene>
<dbReference type="AlphaFoldDB" id="A0AAV2YB02"/>
<keyword evidence="2" id="KW-1185">Reference proteome</keyword>
<dbReference type="EMBL" id="DAKRPA010000396">
    <property type="protein sequence ID" value="DAZ92707.1"/>
    <property type="molecule type" value="Genomic_DNA"/>
</dbReference>
<name>A0AAV2YB02_9STRA</name>
<protein>
    <submittedName>
        <fullName evidence="1">Uncharacterized protein</fullName>
    </submittedName>
</protein>